<evidence type="ECO:0000313" key="1">
    <source>
        <dbReference type="EMBL" id="AXA65808.1"/>
    </source>
</evidence>
<dbReference type="Proteomes" id="UP000250579">
    <property type="component" value="Chromosome"/>
</dbReference>
<accession>A0A2Z5A4U1</accession>
<sequence>MVATKNPLRRVFCWARFEGSERFWWGMANGLHALVSPGHIATPLACVIYTYQPRRMRSPEVTDEDQARKAPDRMLGWSQQRTRFGGFFVGRDSRSAGELGRVWQKAYKDWCHLAILAPRRAA</sequence>
<dbReference type="AlphaFoldDB" id="A0A2Z5A4U1"/>
<gene>
    <name evidence="1" type="ORF">CE139_08270</name>
</gene>
<name>A0A2Z5A4U1_9PSED</name>
<protein>
    <submittedName>
        <fullName evidence="1">Uncharacterized protein</fullName>
    </submittedName>
</protein>
<evidence type="ECO:0000313" key="2">
    <source>
        <dbReference type="Proteomes" id="UP000250579"/>
    </source>
</evidence>
<dbReference type="EMBL" id="CP022198">
    <property type="protein sequence ID" value="AXA65808.1"/>
    <property type="molecule type" value="Genomic_DNA"/>
</dbReference>
<organism evidence="1 2">
    <name type="scientific">Pseudomonas oryzihabitans</name>
    <dbReference type="NCBI Taxonomy" id="47885"/>
    <lineage>
        <taxon>Bacteria</taxon>
        <taxon>Pseudomonadati</taxon>
        <taxon>Pseudomonadota</taxon>
        <taxon>Gammaproteobacteria</taxon>
        <taxon>Pseudomonadales</taxon>
        <taxon>Pseudomonadaceae</taxon>
        <taxon>Pseudomonas</taxon>
    </lineage>
</organism>
<proteinExistence type="predicted"/>
<reference evidence="1 2" key="1">
    <citation type="submission" date="2017-06" db="EMBL/GenBank/DDBJ databases">
        <title>Evolution towards high GC content and high-temperature stress adaptation in endophytic Pseudomonas oryzihabitans impacted its plant-growth promoting traits.</title>
        <authorList>
            <person name="Nascimento F.X."/>
        </authorList>
    </citation>
    <scope>NUCLEOTIDE SEQUENCE [LARGE SCALE GENOMIC DNA]</scope>
    <source>
        <strain evidence="1 2">MS8</strain>
    </source>
</reference>